<comment type="subcellular location">
    <subcellularLocation>
        <location evidence="1">Membrane</location>
        <topology evidence="1">Multi-pass membrane protein</topology>
    </subcellularLocation>
</comment>
<evidence type="ECO:0000256" key="4">
    <source>
        <dbReference type="ARBA" id="ARBA00023136"/>
    </source>
</evidence>
<feature type="compositionally biased region" description="Polar residues" evidence="5">
    <location>
        <begin position="433"/>
        <end position="447"/>
    </location>
</feature>
<comment type="caution">
    <text evidence="7">The sequence shown here is derived from an EMBL/GenBank/DDBJ whole genome shotgun (WGS) entry which is preliminary data.</text>
</comment>
<evidence type="ECO:0000313" key="8">
    <source>
        <dbReference type="Proteomes" id="UP000887229"/>
    </source>
</evidence>
<dbReference type="AlphaFoldDB" id="A0A9P8CS99"/>
<feature type="region of interest" description="Disordered" evidence="5">
    <location>
        <begin position="228"/>
        <end position="256"/>
    </location>
</feature>
<dbReference type="GO" id="GO:0016020">
    <property type="term" value="C:membrane"/>
    <property type="evidence" value="ECO:0007669"/>
    <property type="project" value="UniProtKB-SubCell"/>
</dbReference>
<name>A0A9P8CS99_9HYPO</name>
<accession>A0A9P8CS99</accession>
<evidence type="ECO:0000256" key="2">
    <source>
        <dbReference type="ARBA" id="ARBA00022692"/>
    </source>
</evidence>
<proteinExistence type="predicted"/>
<feature type="compositionally biased region" description="Basic and acidic residues" evidence="5">
    <location>
        <begin position="283"/>
        <end position="313"/>
    </location>
</feature>
<evidence type="ECO:0000256" key="1">
    <source>
        <dbReference type="ARBA" id="ARBA00004141"/>
    </source>
</evidence>
<feature type="region of interest" description="Disordered" evidence="5">
    <location>
        <begin position="164"/>
        <end position="212"/>
    </location>
</feature>
<feature type="transmembrane region" description="Helical" evidence="6">
    <location>
        <begin position="72"/>
        <end position="104"/>
    </location>
</feature>
<keyword evidence="8" id="KW-1185">Reference proteome</keyword>
<feature type="transmembrane region" description="Helical" evidence="6">
    <location>
        <begin position="124"/>
        <end position="149"/>
    </location>
</feature>
<gene>
    <name evidence="7" type="ORF">F5Z01DRAFT_633767</name>
</gene>
<evidence type="ECO:0000313" key="7">
    <source>
        <dbReference type="EMBL" id="KAG9256995.1"/>
    </source>
</evidence>
<feature type="region of interest" description="Disordered" evidence="5">
    <location>
        <begin position="283"/>
        <end position="573"/>
    </location>
</feature>
<dbReference type="RefSeq" id="XP_046120919.1">
    <property type="nucleotide sequence ID" value="XM_046261983.1"/>
</dbReference>
<keyword evidence="2 6" id="KW-0812">Transmembrane</keyword>
<dbReference type="InterPro" id="IPR004895">
    <property type="entry name" value="Prenylated_rab_accept_PRA1"/>
</dbReference>
<evidence type="ECO:0000256" key="3">
    <source>
        <dbReference type="ARBA" id="ARBA00022989"/>
    </source>
</evidence>
<feature type="compositionally biased region" description="Basic and acidic residues" evidence="5">
    <location>
        <begin position="544"/>
        <end position="555"/>
    </location>
</feature>
<keyword evidence="3 6" id="KW-1133">Transmembrane helix</keyword>
<sequence length="573" mass="63037">MSRIQIPLEAITSRINFGERFSGFGSGPLTSRFNNLRPVGEFLDFKRLTKPANFSEAQSRVNYNLSHFSSNYAVVFAMLSIYALISNPLLLFVIILSVAGMYLIGMLDGRDLIIGSFKATSSQLYTGLLIVTVPLGLIASPITTVLWLIGASGVTILAPEFAPQWGRPSRRSRRRTDGDAASHGLWGGDSRVRELGSDEDDDTDSQGVGLTRRGTRFVSDSLKFTGTDLGDRRSGLSRRIPQGDDDDTESEEDDEDDYDLALLTPEQKEEALVQTAMARIERAQARGRSDVSLTKDELAALERRKQRMEEEANKRKRKKSRKQQRVAIPLTNLEPVSRKKKSPPVALEGSPHDMLEASDRQGYPPVGYFPPPSGRSRPRSGTTLSSRPPSRAHDDRPDSPFQYEYVQRPSSSVGRHVSDVMPRPLSSRGHQYDNGSSTSLNSASRNQLDPFMFQTAGPRAPYPGGAAAASRRHVSGPADGLYMSRRDEGRSSRNSLRSVYGESSEESEPSESASDELNNGARIREPARGGRSEIVVQPDPEPEVAPKKKSSESSKRKPVPSSSSGRGGRRKKK</sequence>
<feature type="compositionally biased region" description="Basic and acidic residues" evidence="5">
    <location>
        <begin position="350"/>
        <end position="359"/>
    </location>
</feature>
<evidence type="ECO:0000256" key="5">
    <source>
        <dbReference type="SAM" id="MobiDB-lite"/>
    </source>
</evidence>
<dbReference type="GeneID" id="70292886"/>
<dbReference type="EMBL" id="MU251246">
    <property type="protein sequence ID" value="KAG9256995.1"/>
    <property type="molecule type" value="Genomic_DNA"/>
</dbReference>
<feature type="compositionally biased region" description="Basic residues" evidence="5">
    <location>
        <begin position="314"/>
        <end position="324"/>
    </location>
</feature>
<evidence type="ECO:0000256" key="6">
    <source>
        <dbReference type="SAM" id="Phobius"/>
    </source>
</evidence>
<dbReference type="Pfam" id="PF03208">
    <property type="entry name" value="PRA1"/>
    <property type="match status" value="1"/>
</dbReference>
<feature type="compositionally biased region" description="Low complexity" evidence="5">
    <location>
        <begin position="456"/>
        <end position="469"/>
    </location>
</feature>
<dbReference type="GO" id="GO:0005794">
    <property type="term" value="C:Golgi apparatus"/>
    <property type="evidence" value="ECO:0007669"/>
    <property type="project" value="TreeGrafter"/>
</dbReference>
<organism evidence="7 8">
    <name type="scientific">Emericellopsis atlantica</name>
    <dbReference type="NCBI Taxonomy" id="2614577"/>
    <lineage>
        <taxon>Eukaryota</taxon>
        <taxon>Fungi</taxon>
        <taxon>Dikarya</taxon>
        <taxon>Ascomycota</taxon>
        <taxon>Pezizomycotina</taxon>
        <taxon>Sordariomycetes</taxon>
        <taxon>Hypocreomycetidae</taxon>
        <taxon>Hypocreales</taxon>
        <taxon>Bionectriaceae</taxon>
        <taxon>Emericellopsis</taxon>
    </lineage>
</organism>
<feature type="compositionally biased region" description="Basic and acidic residues" evidence="5">
    <location>
        <begin position="522"/>
        <end position="531"/>
    </location>
</feature>
<dbReference type="PANTHER" id="PTHR19317:SF0">
    <property type="entry name" value="PRENYLATED RAB ACCEPTOR PROTEIN 1"/>
    <property type="match status" value="1"/>
</dbReference>
<feature type="compositionally biased region" description="Low complexity" evidence="5">
    <location>
        <begin position="379"/>
        <end position="389"/>
    </location>
</feature>
<keyword evidence="4 6" id="KW-0472">Membrane</keyword>
<feature type="compositionally biased region" description="Acidic residues" evidence="5">
    <location>
        <begin position="243"/>
        <end position="256"/>
    </location>
</feature>
<dbReference type="Proteomes" id="UP000887229">
    <property type="component" value="Unassembled WGS sequence"/>
</dbReference>
<dbReference type="PANTHER" id="PTHR19317">
    <property type="entry name" value="PRENYLATED RAB ACCEPTOR 1-RELATED"/>
    <property type="match status" value="1"/>
</dbReference>
<protein>
    <submittedName>
        <fullName evidence="7">COPII vesicles protein Yip3</fullName>
    </submittedName>
</protein>
<dbReference type="OrthoDB" id="63113at2759"/>
<reference evidence="7" key="1">
    <citation type="journal article" date="2021" name="IMA Fungus">
        <title>Genomic characterization of three marine fungi, including Emericellopsis atlantica sp. nov. with signatures of a generalist lifestyle and marine biomass degradation.</title>
        <authorList>
            <person name="Hagestad O.C."/>
            <person name="Hou L."/>
            <person name="Andersen J.H."/>
            <person name="Hansen E.H."/>
            <person name="Altermark B."/>
            <person name="Li C."/>
            <person name="Kuhnert E."/>
            <person name="Cox R.J."/>
            <person name="Crous P.W."/>
            <person name="Spatafora J.W."/>
            <person name="Lail K."/>
            <person name="Amirebrahimi M."/>
            <person name="Lipzen A."/>
            <person name="Pangilinan J."/>
            <person name="Andreopoulos W."/>
            <person name="Hayes R.D."/>
            <person name="Ng V."/>
            <person name="Grigoriev I.V."/>
            <person name="Jackson S.A."/>
            <person name="Sutton T.D.S."/>
            <person name="Dobson A.D.W."/>
            <person name="Rama T."/>
        </authorList>
    </citation>
    <scope>NUCLEOTIDE SEQUENCE</scope>
    <source>
        <strain evidence="7">TS7</strain>
    </source>
</reference>